<proteinExistence type="inferred from homology"/>
<evidence type="ECO:0000256" key="4">
    <source>
        <dbReference type="ARBA" id="ARBA00022723"/>
    </source>
</evidence>
<evidence type="ECO:0000256" key="2">
    <source>
        <dbReference type="ARBA" id="ARBA00022448"/>
    </source>
</evidence>
<dbReference type="Pfam" id="PF10371">
    <property type="entry name" value="EKR"/>
    <property type="match status" value="1"/>
</dbReference>
<dbReference type="PROSITE" id="PS00198">
    <property type="entry name" value="4FE4S_FER_1"/>
    <property type="match status" value="1"/>
</dbReference>
<keyword evidence="6" id="KW-0560">Oxidoreductase</keyword>
<dbReference type="Pfam" id="PF01558">
    <property type="entry name" value="POR"/>
    <property type="match status" value="1"/>
</dbReference>
<dbReference type="InterPro" id="IPR037112">
    <property type="entry name" value="Pyrv-flavodox_OxR_EKR_sf"/>
</dbReference>
<dbReference type="Proteomes" id="UP000698963">
    <property type="component" value="Unassembled WGS sequence"/>
</dbReference>
<sequence length="852" mass="93085">MKRIAVLDRCTEMGSAGEPLYLDVCAALADSGRSCLVTGGRYGLSSKDTTPSQIRDVFDNLRRPEPMKRFSIGITDDVTMLSLPAGEELDTEKGNILMSCKFWGLGSDGTVGANRNTVEIINAATPLYAQAYFEYDAKKSYGLTRSHLRIGKSPVRASHGVHKADIVACHCQNYVNMYDMAGELKEGGSFLLNCAWQESELEEHLPPTLKKNLAEKKARLFLIDATALAHELGLGHHVNTILQAAFFRLSGILSPEEGTRLMEEAVKKTYFSKGEDMVARNTAAIRAGMEHVFEARVPASWVQASGTKAPREGAPSAVTRLLDPINAQQGDSLPVSAFLGYEDGRMDMGLTAWEKRDIAVHVPRWEAGRCAQCNLCSLVCPHAVIRPYLLTGKELAEAPQPFAAAPAKGKEARGLFYTLQVSVRDCTGCGSCVESCPQKGKALSLIPRAEAENTEKAWRYALNLPQKADIFDPFTVKGSQFRRPLLEFSAACAGCGETPYAKLLTQLFGPRAYWANATGCSQAWGAAMPGIPYAVDEKGRGPAWSNSLFENNAEFCLGMLLADRSQREAEKERVLRLIPSLPEGRAREAALCWLDSFDDFDASGPASDILKEELELLPYTEEVTAVLAHADRLSKKCFWMFGGDGWAYDIGFGGLDHVLSTGEDINVLVADTEVYSNTGGQASKATPMGAVAQFSSSGKKSAKKDLGAMFLPYGNIYIAQVSMGASPAHLMAALREASAYPGPSLVIAYAPCTAHGIRAGMAHAQEEMKRATAAGYWPLYRHHPEKSPSFTLDSPPPRLDYGEFLRGEMRYEALERTFPDEARRLGIEAEKKALARYRRYEALARSGENREN</sequence>
<dbReference type="Gene3D" id="3.40.920.10">
    <property type="entry name" value="Pyruvate-ferredoxin oxidoreductase, PFOR, domain III"/>
    <property type="match status" value="1"/>
</dbReference>
<dbReference type="AlphaFoldDB" id="A0A921AXR3"/>
<dbReference type="SMART" id="SM00890">
    <property type="entry name" value="EKR"/>
    <property type="match status" value="1"/>
</dbReference>
<organism evidence="10 11">
    <name type="scientific">Mailhella massiliensis</name>
    <dbReference type="NCBI Taxonomy" id="1903261"/>
    <lineage>
        <taxon>Bacteria</taxon>
        <taxon>Pseudomonadati</taxon>
        <taxon>Thermodesulfobacteriota</taxon>
        <taxon>Desulfovibrionia</taxon>
        <taxon>Desulfovibrionales</taxon>
        <taxon>Desulfovibrionaceae</taxon>
        <taxon>Mailhella</taxon>
    </lineage>
</organism>
<dbReference type="SUPFAM" id="SSF52518">
    <property type="entry name" value="Thiamin diphosphate-binding fold (THDP-binding)"/>
    <property type="match status" value="1"/>
</dbReference>
<evidence type="ECO:0000313" key="10">
    <source>
        <dbReference type="EMBL" id="HJD98292.1"/>
    </source>
</evidence>
<dbReference type="GO" id="GO:0030976">
    <property type="term" value="F:thiamine pyrophosphate binding"/>
    <property type="evidence" value="ECO:0007669"/>
    <property type="project" value="InterPro"/>
</dbReference>
<dbReference type="GO" id="GO:0006979">
    <property type="term" value="P:response to oxidative stress"/>
    <property type="evidence" value="ECO:0007669"/>
    <property type="project" value="TreeGrafter"/>
</dbReference>
<dbReference type="GO" id="GO:0016903">
    <property type="term" value="F:oxidoreductase activity, acting on the aldehyde or oxo group of donors"/>
    <property type="evidence" value="ECO:0007669"/>
    <property type="project" value="InterPro"/>
</dbReference>
<dbReference type="PROSITE" id="PS51379">
    <property type="entry name" value="4FE4S_FER_2"/>
    <property type="match status" value="2"/>
</dbReference>
<evidence type="ECO:0000256" key="3">
    <source>
        <dbReference type="ARBA" id="ARBA00022485"/>
    </source>
</evidence>
<dbReference type="SUPFAM" id="SSF53323">
    <property type="entry name" value="Pyruvate-ferredoxin oxidoreductase, PFOR, domain III"/>
    <property type="match status" value="1"/>
</dbReference>
<dbReference type="GO" id="GO:0022900">
    <property type="term" value="P:electron transport chain"/>
    <property type="evidence" value="ECO:0007669"/>
    <property type="project" value="InterPro"/>
</dbReference>
<dbReference type="Gene3D" id="3.30.70.20">
    <property type="match status" value="1"/>
</dbReference>
<keyword evidence="5" id="KW-0249">Electron transport</keyword>
<dbReference type="GO" id="GO:0005506">
    <property type="term" value="F:iron ion binding"/>
    <property type="evidence" value="ECO:0007669"/>
    <property type="project" value="InterPro"/>
</dbReference>
<dbReference type="InterPro" id="IPR019456">
    <property type="entry name" value="Pyrv-flavodox_OxRtase_EKR"/>
</dbReference>
<evidence type="ECO:0000256" key="6">
    <source>
        <dbReference type="ARBA" id="ARBA00023002"/>
    </source>
</evidence>
<evidence type="ECO:0000256" key="5">
    <source>
        <dbReference type="ARBA" id="ARBA00022982"/>
    </source>
</evidence>
<name>A0A921AXR3_9BACT</name>
<feature type="domain" description="4Fe-4S ferredoxin-type" evidence="9">
    <location>
        <begin position="361"/>
        <end position="390"/>
    </location>
</feature>
<evidence type="ECO:0000313" key="11">
    <source>
        <dbReference type="Proteomes" id="UP000698963"/>
    </source>
</evidence>
<dbReference type="InterPro" id="IPR011766">
    <property type="entry name" value="TPP_enzyme_TPP-bd"/>
</dbReference>
<dbReference type="Gene3D" id="3.40.50.970">
    <property type="match status" value="1"/>
</dbReference>
<keyword evidence="3" id="KW-0004">4Fe-4S</keyword>
<dbReference type="Gene3D" id="3.40.50.920">
    <property type="match status" value="1"/>
</dbReference>
<dbReference type="Pfam" id="PF02775">
    <property type="entry name" value="TPP_enzyme_C"/>
    <property type="match status" value="1"/>
</dbReference>
<dbReference type="PANTHER" id="PTHR32154:SF0">
    <property type="entry name" value="PYRUVATE-FLAVODOXIN OXIDOREDUCTASE-RELATED"/>
    <property type="match status" value="1"/>
</dbReference>
<protein>
    <submittedName>
        <fullName evidence="10">Pyruvate:ferredoxin (Flavodoxin) oxidoreductase</fullName>
    </submittedName>
</protein>
<dbReference type="InterPro" id="IPR017900">
    <property type="entry name" value="4Fe4S_Fe_S_CS"/>
</dbReference>
<dbReference type="InterPro" id="IPR050722">
    <property type="entry name" value="Pyruvate:ferred/Flavod_OxRd"/>
</dbReference>
<dbReference type="GO" id="GO:0051539">
    <property type="term" value="F:4 iron, 4 sulfur cluster binding"/>
    <property type="evidence" value="ECO:0007669"/>
    <property type="project" value="UniProtKB-KW"/>
</dbReference>
<dbReference type="InterPro" id="IPR009014">
    <property type="entry name" value="Transketo_C/PFOR_II"/>
</dbReference>
<keyword evidence="8" id="KW-0411">Iron-sulfur</keyword>
<dbReference type="FunFam" id="3.40.920.10:FF:000001">
    <property type="entry name" value="Pyruvate:ferredoxin (Flavodoxin) oxidoreductase"/>
    <property type="match status" value="1"/>
</dbReference>
<dbReference type="InterPro" id="IPR002869">
    <property type="entry name" value="Pyrv_flavodox_OxRed_cen"/>
</dbReference>
<dbReference type="NCBIfam" id="TIGR02176">
    <property type="entry name" value="pyruv_ox_red"/>
    <property type="match status" value="1"/>
</dbReference>
<dbReference type="Pfam" id="PF13187">
    <property type="entry name" value="Fer4_9"/>
    <property type="match status" value="1"/>
</dbReference>
<dbReference type="InterPro" id="IPR011895">
    <property type="entry name" value="Pyrv_flavodox_OxRed"/>
</dbReference>
<dbReference type="InterPro" id="IPR029061">
    <property type="entry name" value="THDP-binding"/>
</dbReference>
<reference evidence="10" key="2">
    <citation type="submission" date="2021-09" db="EMBL/GenBank/DDBJ databases">
        <authorList>
            <person name="Gilroy R."/>
        </authorList>
    </citation>
    <scope>NUCLEOTIDE SEQUENCE</scope>
    <source>
        <strain evidence="10">ChiGjej2B2-19336</strain>
    </source>
</reference>
<reference evidence="10" key="1">
    <citation type="journal article" date="2021" name="PeerJ">
        <title>Extensive microbial diversity within the chicken gut microbiome revealed by metagenomics and culture.</title>
        <authorList>
            <person name="Gilroy R."/>
            <person name="Ravi A."/>
            <person name="Getino M."/>
            <person name="Pursley I."/>
            <person name="Horton D.L."/>
            <person name="Alikhan N.F."/>
            <person name="Baker D."/>
            <person name="Gharbi K."/>
            <person name="Hall N."/>
            <person name="Watson M."/>
            <person name="Adriaenssens E.M."/>
            <person name="Foster-Nyarko E."/>
            <person name="Jarju S."/>
            <person name="Secka A."/>
            <person name="Antonio M."/>
            <person name="Oren A."/>
            <person name="Chaudhuri R.R."/>
            <person name="La Ragione R."/>
            <person name="Hildebrand F."/>
            <person name="Pallen M.J."/>
        </authorList>
    </citation>
    <scope>NUCLEOTIDE SEQUENCE</scope>
    <source>
        <strain evidence="10">ChiGjej2B2-19336</strain>
    </source>
</reference>
<evidence type="ECO:0000256" key="8">
    <source>
        <dbReference type="ARBA" id="ARBA00023014"/>
    </source>
</evidence>
<dbReference type="FunFam" id="3.30.70.20:FF:000022">
    <property type="entry name" value="Pyruvate:ferredoxin (Flavodoxin) oxidoreductase"/>
    <property type="match status" value="1"/>
</dbReference>
<comment type="similarity">
    <text evidence="1">Belongs to the pyruvate:ferredoxin/flavodoxin oxidoreductase family.</text>
</comment>
<dbReference type="InterPro" id="IPR019752">
    <property type="entry name" value="Pyrv/ketoisovalerate_OxRed_cat"/>
</dbReference>
<keyword evidence="2" id="KW-0813">Transport</keyword>
<keyword evidence="7" id="KW-0408">Iron</keyword>
<dbReference type="PANTHER" id="PTHR32154">
    <property type="entry name" value="PYRUVATE-FLAVODOXIN OXIDOREDUCTASE-RELATED"/>
    <property type="match status" value="1"/>
</dbReference>
<evidence type="ECO:0000259" key="9">
    <source>
        <dbReference type="PROSITE" id="PS51379"/>
    </source>
</evidence>
<evidence type="ECO:0000256" key="1">
    <source>
        <dbReference type="ARBA" id="ARBA00009032"/>
    </source>
</evidence>
<keyword evidence="10" id="KW-0670">Pyruvate</keyword>
<accession>A0A921AXR3</accession>
<gene>
    <name evidence="10" type="primary">nifJ</name>
    <name evidence="10" type="ORF">K8W16_11690</name>
</gene>
<keyword evidence="4" id="KW-0479">Metal-binding</keyword>
<dbReference type="GO" id="GO:0044281">
    <property type="term" value="P:small molecule metabolic process"/>
    <property type="evidence" value="ECO:0007669"/>
    <property type="project" value="UniProtKB-ARBA"/>
</dbReference>
<comment type="caution">
    <text evidence="10">The sequence shown here is derived from an EMBL/GenBank/DDBJ whole genome shotgun (WGS) entry which is preliminary data.</text>
</comment>
<feature type="domain" description="4Fe-4S ferredoxin-type" evidence="9">
    <location>
        <begin position="417"/>
        <end position="448"/>
    </location>
</feature>
<dbReference type="EMBL" id="DYZA01000239">
    <property type="protein sequence ID" value="HJD98292.1"/>
    <property type="molecule type" value="Genomic_DNA"/>
</dbReference>
<dbReference type="Gene3D" id="4.10.780.10">
    <property type="entry name" value="Pyruvate-flavodoxin oxidoreductase, EKR domain"/>
    <property type="match status" value="1"/>
</dbReference>
<dbReference type="SUPFAM" id="SSF52922">
    <property type="entry name" value="TK C-terminal domain-like"/>
    <property type="match status" value="1"/>
</dbReference>
<dbReference type="InterPro" id="IPR017896">
    <property type="entry name" value="4Fe4S_Fe-S-bd"/>
</dbReference>
<dbReference type="SUPFAM" id="SSF54862">
    <property type="entry name" value="4Fe-4S ferredoxins"/>
    <property type="match status" value="1"/>
</dbReference>
<evidence type="ECO:0000256" key="7">
    <source>
        <dbReference type="ARBA" id="ARBA00023004"/>
    </source>
</evidence>